<dbReference type="InterPro" id="IPR011006">
    <property type="entry name" value="CheY-like_superfamily"/>
</dbReference>
<dbReference type="PROSITE" id="PS50110">
    <property type="entry name" value="RESPONSE_REGULATORY"/>
    <property type="match status" value="1"/>
</dbReference>
<evidence type="ECO:0000259" key="2">
    <source>
        <dbReference type="PROSITE" id="PS50110"/>
    </source>
</evidence>
<evidence type="ECO:0000313" key="4">
    <source>
        <dbReference type="Proteomes" id="UP000501802"/>
    </source>
</evidence>
<evidence type="ECO:0000313" key="3">
    <source>
        <dbReference type="EMBL" id="QIP15984.1"/>
    </source>
</evidence>
<feature type="modified residue" description="4-aspartylphosphate" evidence="1">
    <location>
        <position position="61"/>
    </location>
</feature>
<dbReference type="EMBL" id="CP050063">
    <property type="protein sequence ID" value="QIP15984.1"/>
    <property type="molecule type" value="Genomic_DNA"/>
</dbReference>
<dbReference type="RefSeq" id="WP_167215320.1">
    <property type="nucleotide sequence ID" value="NZ_CP050063.1"/>
</dbReference>
<dbReference type="Pfam" id="PF00072">
    <property type="entry name" value="Response_reg"/>
    <property type="match status" value="1"/>
</dbReference>
<accession>A0A6G9AUF9</accession>
<dbReference type="AlphaFoldDB" id="A0A6G9AUF9"/>
<sequence>MSSINPAHVWIVDDDTDDQYLFEIALQRVNPSIAIKLLSDGEELLPALRQSVTLPNLIILDLNMPRVNGFEALEQLRADAVYREIPVVVLTTSSSYDDQERAGRLGANGFLTKPPSMDLLLVLFGQLAQQWELHQ</sequence>
<gene>
    <name evidence="3" type="ORF">G8759_26790</name>
</gene>
<dbReference type="PANTHER" id="PTHR44520">
    <property type="entry name" value="RESPONSE REGULATOR RCP1-RELATED"/>
    <property type="match status" value="1"/>
</dbReference>
<dbReference type="PANTHER" id="PTHR44520:SF2">
    <property type="entry name" value="RESPONSE REGULATOR RCP1"/>
    <property type="match status" value="1"/>
</dbReference>
<dbReference type="SUPFAM" id="SSF52172">
    <property type="entry name" value="CheY-like"/>
    <property type="match status" value="1"/>
</dbReference>
<dbReference type="Gene3D" id="3.40.50.2300">
    <property type="match status" value="1"/>
</dbReference>
<keyword evidence="4" id="KW-1185">Reference proteome</keyword>
<dbReference type="KEGG" id="spib:G8759_26790"/>
<evidence type="ECO:0000256" key="1">
    <source>
        <dbReference type="PROSITE-ProRule" id="PRU00169"/>
    </source>
</evidence>
<dbReference type="GO" id="GO:0000160">
    <property type="term" value="P:phosphorelay signal transduction system"/>
    <property type="evidence" value="ECO:0007669"/>
    <property type="project" value="InterPro"/>
</dbReference>
<dbReference type="SMART" id="SM00448">
    <property type="entry name" value="REC"/>
    <property type="match status" value="1"/>
</dbReference>
<keyword evidence="1" id="KW-0597">Phosphoprotein</keyword>
<protein>
    <submittedName>
        <fullName evidence="3">Response regulator</fullName>
    </submittedName>
</protein>
<name>A0A6G9AUF9_9BACT</name>
<proteinExistence type="predicted"/>
<feature type="domain" description="Response regulatory" evidence="2">
    <location>
        <begin position="8"/>
        <end position="128"/>
    </location>
</feature>
<dbReference type="CDD" id="cd17557">
    <property type="entry name" value="REC_Rcp-like"/>
    <property type="match status" value="1"/>
</dbReference>
<dbReference type="InterPro" id="IPR001789">
    <property type="entry name" value="Sig_transdc_resp-reg_receiver"/>
</dbReference>
<organism evidence="3 4">
    <name type="scientific">Spirosoma aureum</name>
    <dbReference type="NCBI Taxonomy" id="2692134"/>
    <lineage>
        <taxon>Bacteria</taxon>
        <taxon>Pseudomonadati</taxon>
        <taxon>Bacteroidota</taxon>
        <taxon>Cytophagia</taxon>
        <taxon>Cytophagales</taxon>
        <taxon>Cytophagaceae</taxon>
        <taxon>Spirosoma</taxon>
    </lineage>
</organism>
<reference evidence="3 4" key="1">
    <citation type="submission" date="2020-03" db="EMBL/GenBank/DDBJ databases">
        <authorList>
            <person name="Kim M.K."/>
        </authorList>
    </citation>
    <scope>NUCLEOTIDE SEQUENCE [LARGE SCALE GENOMIC DNA]</scope>
    <source>
        <strain evidence="3 4">BT328</strain>
    </source>
</reference>
<dbReference type="Proteomes" id="UP000501802">
    <property type="component" value="Chromosome"/>
</dbReference>
<dbReference type="InterPro" id="IPR052893">
    <property type="entry name" value="TCS_response_regulator"/>
</dbReference>